<accession>A0A2S6H397</accession>
<evidence type="ECO:0000256" key="4">
    <source>
        <dbReference type="ARBA" id="ARBA00022723"/>
    </source>
</evidence>
<proteinExistence type="inferred from homology"/>
<comment type="similarity">
    <text evidence="2">Belongs to the complex I 20 kDa subunit family.</text>
</comment>
<dbReference type="InterPro" id="IPR052375">
    <property type="entry name" value="Complex_I_20kDa-like"/>
</dbReference>
<dbReference type="PANTHER" id="PTHR42989">
    <property type="entry name" value="HYDROGENASE-4 COMPONENT I"/>
    <property type="match status" value="1"/>
</dbReference>
<feature type="domain" description="NADH:ubiquinone oxidoreductase-like 20kDa subunit" evidence="7">
    <location>
        <begin position="61"/>
        <end position="170"/>
    </location>
</feature>
<gene>
    <name evidence="8" type="ORF">B0F88_10535</name>
</gene>
<evidence type="ECO:0000256" key="6">
    <source>
        <dbReference type="ARBA" id="ARBA00023014"/>
    </source>
</evidence>
<evidence type="ECO:0000313" key="8">
    <source>
        <dbReference type="EMBL" id="PPK71923.1"/>
    </source>
</evidence>
<dbReference type="PANTHER" id="PTHR42989:SF1">
    <property type="entry name" value="FORMATE HYDROGENLYASE SUBUNIT 7-RELATED"/>
    <property type="match status" value="1"/>
</dbReference>
<evidence type="ECO:0000313" key="9">
    <source>
        <dbReference type="Proteomes" id="UP000238071"/>
    </source>
</evidence>
<comment type="caution">
    <text evidence="8">The sequence shown here is derived from an EMBL/GenBank/DDBJ whole genome shotgun (WGS) entry which is preliminary data.</text>
</comment>
<dbReference type="SUPFAM" id="SSF56770">
    <property type="entry name" value="HydA/Nqo6-like"/>
    <property type="match status" value="1"/>
</dbReference>
<evidence type="ECO:0000259" key="7">
    <source>
        <dbReference type="Pfam" id="PF01058"/>
    </source>
</evidence>
<keyword evidence="9" id="KW-1185">Reference proteome</keyword>
<dbReference type="GO" id="GO:0046872">
    <property type="term" value="F:metal ion binding"/>
    <property type="evidence" value="ECO:0007669"/>
    <property type="project" value="UniProtKB-KW"/>
</dbReference>
<dbReference type="InterPro" id="IPR006137">
    <property type="entry name" value="NADH_UbQ_OxRdtase-like_20kDa"/>
</dbReference>
<organism evidence="8 9">
    <name type="scientific">Methylobacter tundripaludum</name>
    <dbReference type="NCBI Taxonomy" id="173365"/>
    <lineage>
        <taxon>Bacteria</taxon>
        <taxon>Pseudomonadati</taxon>
        <taxon>Pseudomonadota</taxon>
        <taxon>Gammaproteobacteria</taxon>
        <taxon>Methylococcales</taxon>
        <taxon>Methylococcaceae</taxon>
        <taxon>Methylobacter</taxon>
    </lineage>
</organism>
<keyword evidence="5" id="KW-0408">Iron</keyword>
<evidence type="ECO:0000256" key="2">
    <source>
        <dbReference type="ARBA" id="ARBA00009173"/>
    </source>
</evidence>
<keyword evidence="6" id="KW-0411">Iron-sulfur</keyword>
<dbReference type="OrthoDB" id="9786737at2"/>
<dbReference type="GO" id="GO:0051539">
    <property type="term" value="F:4 iron, 4 sulfur cluster binding"/>
    <property type="evidence" value="ECO:0007669"/>
    <property type="project" value="UniProtKB-KW"/>
</dbReference>
<dbReference type="Gene3D" id="3.40.50.12280">
    <property type="match status" value="1"/>
</dbReference>
<sequence>MLRLFKKILTTGIVTERISMRSHAERGNEDELEALGIQIKRHIDKRFSGSIAIRQVDAGSCNGCELEIHALNNSFYDIERFGVHFVASPRHADVLLVTGPVSRHMQTALLRTYEATPNPKWVVAAGDCAACGGEFGVSYASCGTVSNVIPVDAVIPGCPPTPVALMKGLLGLMTVEK</sequence>
<comment type="cofactor">
    <cofactor evidence="1">
        <name>[4Fe-4S] cluster</name>
        <dbReference type="ChEBI" id="CHEBI:49883"/>
    </cofactor>
</comment>
<keyword evidence="3" id="KW-0004">4Fe-4S</keyword>
<keyword evidence="4" id="KW-0479">Metal-binding</keyword>
<reference evidence="8 9" key="1">
    <citation type="submission" date="2018-02" db="EMBL/GenBank/DDBJ databases">
        <title>Subsurface microbial communities from deep shales in Ohio and West Virginia, USA.</title>
        <authorList>
            <person name="Wrighton K."/>
        </authorList>
    </citation>
    <scope>NUCLEOTIDE SEQUENCE [LARGE SCALE GENOMIC DNA]</scope>
    <source>
        <strain evidence="8 9">OWC-G53F</strain>
    </source>
</reference>
<dbReference type="EMBL" id="PTIY01000005">
    <property type="protein sequence ID" value="PPK71923.1"/>
    <property type="molecule type" value="Genomic_DNA"/>
</dbReference>
<dbReference type="AlphaFoldDB" id="A0A2S6H397"/>
<dbReference type="Proteomes" id="UP000238071">
    <property type="component" value="Unassembled WGS sequence"/>
</dbReference>
<dbReference type="NCBIfam" id="NF005012">
    <property type="entry name" value="PRK06411.1"/>
    <property type="match status" value="1"/>
</dbReference>
<name>A0A2S6H397_9GAMM</name>
<evidence type="ECO:0000256" key="5">
    <source>
        <dbReference type="ARBA" id="ARBA00023004"/>
    </source>
</evidence>
<evidence type="ECO:0000256" key="3">
    <source>
        <dbReference type="ARBA" id="ARBA00022485"/>
    </source>
</evidence>
<protein>
    <submittedName>
        <fullName evidence="8">Ni,Fe-hydrogenase III small subunit</fullName>
    </submittedName>
</protein>
<dbReference type="RefSeq" id="WP_104423315.1">
    <property type="nucleotide sequence ID" value="NZ_PTIY01000005.1"/>
</dbReference>
<evidence type="ECO:0000256" key="1">
    <source>
        <dbReference type="ARBA" id="ARBA00001966"/>
    </source>
</evidence>
<dbReference type="Pfam" id="PF01058">
    <property type="entry name" value="Oxidored_q6"/>
    <property type="match status" value="1"/>
</dbReference>